<evidence type="ECO:0000256" key="2">
    <source>
        <dbReference type="ARBA" id="ARBA00004496"/>
    </source>
</evidence>
<evidence type="ECO:0000256" key="4">
    <source>
        <dbReference type="ARBA" id="ARBA00023186"/>
    </source>
</evidence>
<name>A0A507R3E2_MONPU</name>
<gene>
    <name evidence="8" type="ORF">MPDQ_001188</name>
</gene>
<reference evidence="8 9" key="1">
    <citation type="submission" date="2019-06" db="EMBL/GenBank/DDBJ databases">
        <title>Wine fermentation using esterase from Monascus purpureus.</title>
        <authorList>
            <person name="Geng C."/>
            <person name="Zhang Y."/>
        </authorList>
    </citation>
    <scope>NUCLEOTIDE SEQUENCE [LARGE SCALE GENOMIC DNA]</scope>
    <source>
        <strain evidence="8">HQ1</strain>
    </source>
</reference>
<evidence type="ECO:0000256" key="6">
    <source>
        <dbReference type="SAM" id="MobiDB-lite"/>
    </source>
</evidence>
<dbReference type="InterPro" id="IPR052094">
    <property type="entry name" value="Pre-mRNA-splicing_ERAD"/>
</dbReference>
<comment type="subcellular location">
    <subcellularLocation>
        <location evidence="2">Cytoplasm</location>
    </subcellularLocation>
    <subcellularLocation>
        <location evidence="1">Nucleus</location>
    </subcellularLocation>
</comment>
<feature type="compositionally biased region" description="Low complexity" evidence="6">
    <location>
        <begin position="378"/>
        <end position="388"/>
    </location>
</feature>
<feature type="compositionally biased region" description="Basic and acidic residues" evidence="6">
    <location>
        <begin position="516"/>
        <end position="543"/>
    </location>
</feature>
<feature type="region of interest" description="Disordered" evidence="6">
    <location>
        <begin position="408"/>
        <end position="554"/>
    </location>
</feature>
<dbReference type="Pfam" id="PF00226">
    <property type="entry name" value="DnaJ"/>
    <property type="match status" value="1"/>
</dbReference>
<feature type="compositionally biased region" description="Basic residues" evidence="6">
    <location>
        <begin position="228"/>
        <end position="237"/>
    </location>
</feature>
<evidence type="ECO:0000313" key="9">
    <source>
        <dbReference type="Proteomes" id="UP000319663"/>
    </source>
</evidence>
<feature type="compositionally biased region" description="Basic and acidic residues" evidence="6">
    <location>
        <begin position="137"/>
        <end position="155"/>
    </location>
</feature>
<dbReference type="PRINTS" id="PR00625">
    <property type="entry name" value="JDOMAIN"/>
</dbReference>
<keyword evidence="9" id="KW-1185">Reference proteome</keyword>
<dbReference type="InterPro" id="IPR018253">
    <property type="entry name" value="DnaJ_domain_CS"/>
</dbReference>
<dbReference type="InterPro" id="IPR001623">
    <property type="entry name" value="DnaJ_domain"/>
</dbReference>
<dbReference type="PANTHER" id="PTHR44313:SF1">
    <property type="entry name" value="DNAJ HOMOLOG SUBFAMILY C MEMBER 17"/>
    <property type="match status" value="1"/>
</dbReference>
<evidence type="ECO:0000313" key="8">
    <source>
        <dbReference type="EMBL" id="TQB75986.1"/>
    </source>
</evidence>
<feature type="compositionally biased region" description="Basic and acidic residues" evidence="6">
    <location>
        <begin position="274"/>
        <end position="302"/>
    </location>
</feature>
<feature type="compositionally biased region" description="Basic and acidic residues" evidence="6">
    <location>
        <begin position="175"/>
        <end position="209"/>
    </location>
</feature>
<dbReference type="Proteomes" id="UP000319663">
    <property type="component" value="Unassembled WGS sequence"/>
</dbReference>
<dbReference type="GO" id="GO:0000390">
    <property type="term" value="P:spliceosomal complex disassembly"/>
    <property type="evidence" value="ECO:0007669"/>
    <property type="project" value="TreeGrafter"/>
</dbReference>
<dbReference type="PANTHER" id="PTHR44313">
    <property type="entry name" value="DNAJ HOMOLOG SUBFAMILY C MEMBER 17"/>
    <property type="match status" value="1"/>
</dbReference>
<dbReference type="Gene3D" id="1.10.287.110">
    <property type="entry name" value="DnaJ domain"/>
    <property type="match status" value="1"/>
</dbReference>
<protein>
    <recommendedName>
        <fullName evidence="7">J domain-containing protein</fullName>
    </recommendedName>
</protein>
<feature type="compositionally biased region" description="Basic and acidic residues" evidence="6">
    <location>
        <begin position="253"/>
        <end position="267"/>
    </location>
</feature>
<sequence>MSSFPDIDPYAVLGVSKGATLSEIKAAHRKRVLKCHPDKVLDESQREKAQDEFQKVQQAYELLSDDATRQKYDRLAELRREVRERSAGATGSSPYSSPRTTTREYWNGRYYEERAPADAASAEEDVPLAEEPWPSFREYDEAGKRQRSKFGMDGKRRTRTYPAPGASSFEMPKQTTRESSRAYYSDRAKTRTKERQREASEKYERTAHYDDEDDEDDASDSSASVYIRVKRPSGSRKTHSDSAKAELPSLRRAATEPSRKQETRRYDDDEYTDGYDRHDYRDKLANACDHIRRTKIEVDRQPRASRSPPRHHVFETGEPEMTSRRSRPSARSREGVRPSTSRNSSYEHLESQAPSFEPKVPPTHQESTSPSARHRSSSRPSLPRSATSYGRTTWQRFGRAHHGLYGMVDETTLPHDTPPTRSSKARSGLERHDSGYSSPGTPDVAPETSPPKVSSKRCYKVVEQETIVLEADKPSMPSRHQRSYSPVRQERTPGSARSSTKSSRSSTAYVYPSEASRYDSRSKSSKMHFGEFEQLTKEKDPRISRVVGPDDGPYGYNGYSRHAYDSYHNPVGRRAHVRA</sequence>
<dbReference type="SUPFAM" id="SSF46565">
    <property type="entry name" value="Chaperone J-domain"/>
    <property type="match status" value="1"/>
</dbReference>
<dbReference type="AlphaFoldDB" id="A0A507R3E2"/>
<evidence type="ECO:0000256" key="1">
    <source>
        <dbReference type="ARBA" id="ARBA00004123"/>
    </source>
</evidence>
<dbReference type="InterPro" id="IPR036869">
    <property type="entry name" value="J_dom_sf"/>
</dbReference>
<accession>A0A507R3E2</accession>
<keyword evidence="5" id="KW-0539">Nucleus</keyword>
<feature type="region of interest" description="Disordered" evidence="6">
    <location>
        <begin position="81"/>
        <end position="104"/>
    </location>
</feature>
<evidence type="ECO:0000259" key="7">
    <source>
        <dbReference type="PROSITE" id="PS50076"/>
    </source>
</evidence>
<keyword evidence="4" id="KW-0143">Chaperone</keyword>
<dbReference type="PROSITE" id="PS00636">
    <property type="entry name" value="DNAJ_1"/>
    <property type="match status" value="1"/>
</dbReference>
<dbReference type="GO" id="GO:0005681">
    <property type="term" value="C:spliceosomal complex"/>
    <property type="evidence" value="ECO:0007669"/>
    <property type="project" value="TreeGrafter"/>
</dbReference>
<feature type="domain" description="J" evidence="7">
    <location>
        <begin position="8"/>
        <end position="76"/>
    </location>
</feature>
<organism evidence="8 9">
    <name type="scientific">Monascus purpureus</name>
    <name type="common">Red mold</name>
    <name type="synonym">Monascus anka</name>
    <dbReference type="NCBI Taxonomy" id="5098"/>
    <lineage>
        <taxon>Eukaryota</taxon>
        <taxon>Fungi</taxon>
        <taxon>Dikarya</taxon>
        <taxon>Ascomycota</taxon>
        <taxon>Pezizomycotina</taxon>
        <taxon>Eurotiomycetes</taxon>
        <taxon>Eurotiomycetidae</taxon>
        <taxon>Eurotiales</taxon>
        <taxon>Aspergillaceae</taxon>
        <taxon>Monascus</taxon>
    </lineage>
</organism>
<feature type="compositionally biased region" description="Low complexity" evidence="6">
    <location>
        <begin position="495"/>
        <end position="508"/>
    </location>
</feature>
<dbReference type="EMBL" id="VIFY01000013">
    <property type="protein sequence ID" value="TQB75986.1"/>
    <property type="molecule type" value="Genomic_DNA"/>
</dbReference>
<dbReference type="PROSITE" id="PS50076">
    <property type="entry name" value="DNAJ_2"/>
    <property type="match status" value="1"/>
</dbReference>
<keyword evidence="3" id="KW-0963">Cytoplasm</keyword>
<feature type="compositionally biased region" description="Low complexity" evidence="6">
    <location>
        <begin position="90"/>
        <end position="100"/>
    </location>
</feature>
<comment type="caution">
    <text evidence="8">The sequence shown here is derived from an EMBL/GenBank/DDBJ whole genome shotgun (WGS) entry which is preliminary data.</text>
</comment>
<evidence type="ECO:0000256" key="5">
    <source>
        <dbReference type="ARBA" id="ARBA00023242"/>
    </source>
</evidence>
<dbReference type="CDD" id="cd06257">
    <property type="entry name" value="DnaJ"/>
    <property type="match status" value="1"/>
</dbReference>
<dbReference type="FunFam" id="1.10.287.110:FF:000073">
    <property type="entry name" value="DnaJ domain protein"/>
    <property type="match status" value="1"/>
</dbReference>
<dbReference type="GO" id="GO:0005737">
    <property type="term" value="C:cytoplasm"/>
    <property type="evidence" value="ECO:0007669"/>
    <property type="project" value="UniProtKB-SubCell"/>
</dbReference>
<evidence type="ECO:0000256" key="3">
    <source>
        <dbReference type="ARBA" id="ARBA00022490"/>
    </source>
</evidence>
<dbReference type="SMART" id="SM00271">
    <property type="entry name" value="DnaJ"/>
    <property type="match status" value="1"/>
</dbReference>
<dbReference type="STRING" id="5098.A0A507R3E2"/>
<feature type="compositionally biased region" description="Acidic residues" evidence="6">
    <location>
        <begin position="210"/>
        <end position="219"/>
    </location>
</feature>
<dbReference type="OrthoDB" id="10250354at2759"/>
<proteinExistence type="predicted"/>
<feature type="region of interest" description="Disordered" evidence="6">
    <location>
        <begin position="116"/>
        <end position="395"/>
    </location>
</feature>